<evidence type="ECO:0000259" key="1">
    <source>
        <dbReference type="Pfam" id="PF17921"/>
    </source>
</evidence>
<dbReference type="EMBL" id="QJKJ01009333">
    <property type="protein sequence ID" value="RDX76936.1"/>
    <property type="molecule type" value="Genomic_DNA"/>
</dbReference>
<feature type="domain" description="Integrase zinc-binding" evidence="1">
    <location>
        <begin position="92"/>
        <end position="147"/>
    </location>
</feature>
<dbReference type="OrthoDB" id="1430228at2759"/>
<dbReference type="Gene3D" id="1.10.340.70">
    <property type="match status" value="1"/>
</dbReference>
<evidence type="ECO:0000313" key="2">
    <source>
        <dbReference type="EMBL" id="RDX76936.1"/>
    </source>
</evidence>
<protein>
    <recommendedName>
        <fullName evidence="1">Integrase zinc-binding domain-containing protein</fullName>
    </recommendedName>
</protein>
<dbReference type="Pfam" id="PF17921">
    <property type="entry name" value="Integrase_H2C2"/>
    <property type="match status" value="1"/>
</dbReference>
<keyword evidence="3" id="KW-1185">Reference proteome</keyword>
<reference evidence="2" key="1">
    <citation type="submission" date="2018-05" db="EMBL/GenBank/DDBJ databases">
        <title>Draft genome of Mucuna pruriens seed.</title>
        <authorList>
            <person name="Nnadi N.E."/>
            <person name="Vos R."/>
            <person name="Hasami M.H."/>
            <person name="Devisetty U.K."/>
            <person name="Aguiy J.C."/>
        </authorList>
    </citation>
    <scope>NUCLEOTIDE SEQUENCE [LARGE SCALE GENOMIC DNA]</scope>
    <source>
        <strain evidence="2">JCA_2017</strain>
    </source>
</reference>
<gene>
    <name evidence="2" type="ORF">CR513_43023</name>
</gene>
<dbReference type="AlphaFoldDB" id="A0A371FF87"/>
<sequence length="373" mass="42946">MRLVEEIGVQVLVTKSDSQLVTGQDMAKMLVTTFKSFTPLHDLIATFFRTGGVPNDPLEAKKLRRKAAKYTLISQKLYKRGFSYPLLKYLDHDEVEYAMKEIHERVCGTHIGSQALVNKIARAGCYWSTLKKNCTKFIKWCDKCQRFADMHKTPPRASPSNNSTLAFSHLGSRYFGTFPFSNQTREISHMDRSGVDSNNLDQESETILLKKDNMLFQTPKCHSDLEEDLRKLKTDDNRNYPKCYGHTTLPPIPPPKKLSLAIPVEIGELSLRIHFFQPAQNKEEIRITHVKEVATKARAAWQYNSKVFPRKLKKGDLVLKRHQQQANTQLGEPLQNRERSKQRSFFPGAPRWKEAPTHHRVYVCITVKSKTLM</sequence>
<dbReference type="PANTHER" id="PTHR48475">
    <property type="entry name" value="RIBONUCLEASE H"/>
    <property type="match status" value="1"/>
</dbReference>
<evidence type="ECO:0000313" key="3">
    <source>
        <dbReference type="Proteomes" id="UP000257109"/>
    </source>
</evidence>
<dbReference type="Proteomes" id="UP000257109">
    <property type="component" value="Unassembled WGS sequence"/>
</dbReference>
<comment type="caution">
    <text evidence="2">The sequence shown here is derived from an EMBL/GenBank/DDBJ whole genome shotgun (WGS) entry which is preliminary data.</text>
</comment>
<dbReference type="PANTHER" id="PTHR48475:SF2">
    <property type="entry name" value="RIBONUCLEASE H"/>
    <property type="match status" value="1"/>
</dbReference>
<accession>A0A371FF87</accession>
<dbReference type="InterPro" id="IPR041588">
    <property type="entry name" value="Integrase_H2C2"/>
</dbReference>
<name>A0A371FF87_MUCPR</name>
<feature type="non-terminal residue" evidence="2">
    <location>
        <position position="1"/>
    </location>
</feature>
<organism evidence="2 3">
    <name type="scientific">Mucuna pruriens</name>
    <name type="common">Velvet bean</name>
    <name type="synonym">Dolichos pruriens</name>
    <dbReference type="NCBI Taxonomy" id="157652"/>
    <lineage>
        <taxon>Eukaryota</taxon>
        <taxon>Viridiplantae</taxon>
        <taxon>Streptophyta</taxon>
        <taxon>Embryophyta</taxon>
        <taxon>Tracheophyta</taxon>
        <taxon>Spermatophyta</taxon>
        <taxon>Magnoliopsida</taxon>
        <taxon>eudicotyledons</taxon>
        <taxon>Gunneridae</taxon>
        <taxon>Pentapetalae</taxon>
        <taxon>rosids</taxon>
        <taxon>fabids</taxon>
        <taxon>Fabales</taxon>
        <taxon>Fabaceae</taxon>
        <taxon>Papilionoideae</taxon>
        <taxon>50 kb inversion clade</taxon>
        <taxon>NPAAA clade</taxon>
        <taxon>indigoferoid/millettioid clade</taxon>
        <taxon>Phaseoleae</taxon>
        <taxon>Mucuna</taxon>
    </lineage>
</organism>
<proteinExistence type="predicted"/>